<reference evidence="1" key="1">
    <citation type="submission" date="2023-06" db="EMBL/GenBank/DDBJ databases">
        <title>MBL-encoding genomic islands in Pseudomonas spp. in Poland.</title>
        <authorList>
            <person name="Urbanowicz P."/>
            <person name="Izdebski R."/>
            <person name="Biedrzycka M."/>
            <person name="Gniadkowski M."/>
        </authorList>
    </citation>
    <scope>NUCLEOTIDE SEQUENCE</scope>
    <source>
        <strain evidence="1">NMI5768_13</strain>
    </source>
</reference>
<organism evidence="1 2">
    <name type="scientific">Pseudomonas alloputida</name>
    <dbReference type="NCBI Taxonomy" id="1940621"/>
    <lineage>
        <taxon>Bacteria</taxon>
        <taxon>Pseudomonadati</taxon>
        <taxon>Pseudomonadota</taxon>
        <taxon>Gammaproteobacteria</taxon>
        <taxon>Pseudomonadales</taxon>
        <taxon>Pseudomonadaceae</taxon>
        <taxon>Pseudomonas</taxon>
    </lineage>
</organism>
<protein>
    <submittedName>
        <fullName evidence="1">Uncharacterized protein</fullName>
    </submittedName>
</protein>
<name>A0AAW7HFA2_9PSED</name>
<dbReference type="AlphaFoldDB" id="A0AAW7HFA2"/>
<evidence type="ECO:0000313" key="1">
    <source>
        <dbReference type="EMBL" id="MDM3950793.1"/>
    </source>
</evidence>
<dbReference type="RefSeq" id="WP_230960218.1">
    <property type="nucleotide sequence ID" value="NZ_JAJSRF020000001.1"/>
</dbReference>
<dbReference type="Proteomes" id="UP001165439">
    <property type="component" value="Unassembled WGS sequence"/>
</dbReference>
<evidence type="ECO:0000313" key="2">
    <source>
        <dbReference type="Proteomes" id="UP001165439"/>
    </source>
</evidence>
<accession>A0AAW7HFA2</accession>
<comment type="caution">
    <text evidence="1">The sequence shown here is derived from an EMBL/GenBank/DDBJ whole genome shotgun (WGS) entry which is preliminary data.</text>
</comment>
<sequence>MIEKVCEQAREAQPRLNGAARCVMKSWLKNSSYDHSKAFRKQAAHFKTACWIADQSNMNNLEIIMNRYRLIIRNNDRLLGHFESAVPGAQDAMQEVARCLSAAGYGLELLVADSERRLLDSGPDGIRVLSSEPIFKSTPLDYR</sequence>
<proteinExistence type="predicted"/>
<gene>
    <name evidence="1" type="ORF">LU674_000315</name>
</gene>
<dbReference type="EMBL" id="JAJSRF020000001">
    <property type="protein sequence ID" value="MDM3950793.1"/>
    <property type="molecule type" value="Genomic_DNA"/>
</dbReference>